<dbReference type="AlphaFoldDB" id="A0A486NPS0"/>
<keyword evidence="1" id="KW-0812">Transmembrane</keyword>
<reference evidence="2" key="1">
    <citation type="submission" date="2019-03" db="EMBL/GenBank/DDBJ databases">
        <authorList>
            <consortium name="Pathogen Informatics"/>
        </authorList>
    </citation>
    <scope>NUCLEOTIDE SEQUENCE</scope>
    <source>
        <strain evidence="2">5012STDY7626446</strain>
    </source>
</reference>
<protein>
    <submittedName>
        <fullName evidence="2">Uncharacterized protein</fullName>
    </submittedName>
</protein>
<gene>
    <name evidence="2" type="ORF">SAMEA4873648_01922</name>
</gene>
<dbReference type="RefSeq" id="WP_032441468.1">
    <property type="nucleotide sequence ID" value="NZ_BIGX01000002.1"/>
</dbReference>
<keyword evidence="1" id="KW-1133">Transmembrane helix</keyword>
<keyword evidence="1" id="KW-0472">Membrane</keyword>
<evidence type="ECO:0000313" key="2">
    <source>
        <dbReference type="EMBL" id="VGL61641.1"/>
    </source>
</evidence>
<accession>A0A486NPS0</accession>
<feature type="transmembrane region" description="Helical" evidence="1">
    <location>
        <begin position="6"/>
        <end position="26"/>
    </location>
</feature>
<organism evidence="2">
    <name type="scientific">Klebsiella pneumoniae</name>
    <dbReference type="NCBI Taxonomy" id="573"/>
    <lineage>
        <taxon>Bacteria</taxon>
        <taxon>Pseudomonadati</taxon>
        <taxon>Pseudomonadota</taxon>
        <taxon>Gammaproteobacteria</taxon>
        <taxon>Enterobacterales</taxon>
        <taxon>Enterobacteriaceae</taxon>
        <taxon>Klebsiella/Raoultella group</taxon>
        <taxon>Klebsiella</taxon>
        <taxon>Klebsiella pneumoniae complex</taxon>
    </lineage>
</organism>
<sequence>MFMTIIEVIAFIILSLGAIFIIGILCSNSVNSNSARKISADDFNKIAVALGAIATVAWGLFTYGALEQRDKAKAELIDLKNRIKDTESTSFEVEAPFIKGDGFFYITPTVTVKNNSNTAIYVKLDQDSLSVTRVVAKGDQPIPLETFNPIFYQTITKEGKAPLSNITIPIGAERKFNYLVQTNYPGMYYITFTASAMDSSGNLINKTYDGKPVKWFSSAYVYLK</sequence>
<feature type="transmembrane region" description="Helical" evidence="1">
    <location>
        <begin position="46"/>
        <end position="66"/>
    </location>
</feature>
<dbReference type="EMBL" id="CAAHCS010000002">
    <property type="protein sequence ID" value="VGL61641.1"/>
    <property type="molecule type" value="Genomic_DNA"/>
</dbReference>
<evidence type="ECO:0000256" key="1">
    <source>
        <dbReference type="SAM" id="Phobius"/>
    </source>
</evidence>
<proteinExistence type="predicted"/>
<name>A0A486NPS0_KLEPN</name>